<keyword evidence="8 13" id="KW-0560">Oxidoreductase</keyword>
<feature type="domain" description="Tetrahydrofolate dehydrogenase/cyclohydrolase NAD(P)-binding" evidence="15">
    <location>
        <begin position="142"/>
        <end position="289"/>
    </location>
</feature>
<dbReference type="FunFam" id="3.40.50.10860:FF:000001">
    <property type="entry name" value="Bifunctional protein FolD"/>
    <property type="match status" value="1"/>
</dbReference>
<dbReference type="EC" id="3.5.4.9" evidence="13"/>
<dbReference type="FunFam" id="3.40.50.720:FF:000006">
    <property type="entry name" value="Bifunctional protein FolD"/>
    <property type="match status" value="1"/>
</dbReference>
<dbReference type="Pfam" id="PF00763">
    <property type="entry name" value="THF_DHG_CYH"/>
    <property type="match status" value="1"/>
</dbReference>
<comment type="subunit">
    <text evidence="2 13">Homodimer.</text>
</comment>
<dbReference type="PANTHER" id="PTHR48099">
    <property type="entry name" value="C-1-TETRAHYDROFOLATE SYNTHASE, CYTOPLASMIC-RELATED"/>
    <property type="match status" value="1"/>
</dbReference>
<dbReference type="AlphaFoldDB" id="A0A7S8E6Y5"/>
<evidence type="ECO:0000256" key="4">
    <source>
        <dbReference type="ARBA" id="ARBA00022605"/>
    </source>
</evidence>
<comment type="function">
    <text evidence="13">Catalyzes the oxidation of 5,10-methylenetetrahydrofolate to 5,10-methenyltetrahydrofolate and then the hydrolysis of 5,10-methenyltetrahydrofolate to 10-formyltetrahydrofolate.</text>
</comment>
<keyword evidence="5 13" id="KW-0658">Purine biosynthesis</keyword>
<comment type="catalytic activity">
    <reaction evidence="13">
        <text>(6R)-5,10-methylene-5,6,7,8-tetrahydrofolate + NADP(+) = (6R)-5,10-methenyltetrahydrofolate + NADPH</text>
        <dbReference type="Rhea" id="RHEA:22812"/>
        <dbReference type="ChEBI" id="CHEBI:15636"/>
        <dbReference type="ChEBI" id="CHEBI:57455"/>
        <dbReference type="ChEBI" id="CHEBI:57783"/>
        <dbReference type="ChEBI" id="CHEBI:58349"/>
        <dbReference type="EC" id="1.5.1.5"/>
    </reaction>
</comment>
<keyword evidence="17" id="KW-1185">Reference proteome</keyword>
<dbReference type="InterPro" id="IPR046346">
    <property type="entry name" value="Aminoacid_DH-like_N_sf"/>
</dbReference>
<evidence type="ECO:0000256" key="9">
    <source>
        <dbReference type="ARBA" id="ARBA00023102"/>
    </source>
</evidence>
<dbReference type="InterPro" id="IPR020631">
    <property type="entry name" value="THF_DH/CycHdrlase_NAD-bd_dom"/>
</dbReference>
<evidence type="ECO:0000313" key="17">
    <source>
        <dbReference type="Proteomes" id="UP000594468"/>
    </source>
</evidence>
<organism evidence="16 17">
    <name type="scientific">Phototrophicus methaneseepsis</name>
    <dbReference type="NCBI Taxonomy" id="2710758"/>
    <lineage>
        <taxon>Bacteria</taxon>
        <taxon>Bacillati</taxon>
        <taxon>Chloroflexota</taxon>
        <taxon>Candidatus Thermofontia</taxon>
        <taxon>Phototrophicales</taxon>
        <taxon>Phototrophicaceae</taxon>
        <taxon>Phototrophicus</taxon>
    </lineage>
</organism>
<dbReference type="InterPro" id="IPR020867">
    <property type="entry name" value="THF_DH/CycHdrlase_CS"/>
</dbReference>
<evidence type="ECO:0000256" key="2">
    <source>
        <dbReference type="ARBA" id="ARBA00011738"/>
    </source>
</evidence>
<dbReference type="GO" id="GO:0006164">
    <property type="term" value="P:purine nucleotide biosynthetic process"/>
    <property type="evidence" value="ECO:0007669"/>
    <property type="project" value="UniProtKB-KW"/>
</dbReference>
<dbReference type="Gene3D" id="3.40.50.10860">
    <property type="entry name" value="Leucine Dehydrogenase, chain A, domain 1"/>
    <property type="match status" value="1"/>
</dbReference>
<evidence type="ECO:0000313" key="16">
    <source>
        <dbReference type="EMBL" id="QPC81513.1"/>
    </source>
</evidence>
<dbReference type="GO" id="GO:0009086">
    <property type="term" value="P:methionine biosynthetic process"/>
    <property type="evidence" value="ECO:0007669"/>
    <property type="project" value="UniProtKB-KW"/>
</dbReference>
<dbReference type="GO" id="GO:0000105">
    <property type="term" value="P:L-histidine biosynthetic process"/>
    <property type="evidence" value="ECO:0007669"/>
    <property type="project" value="UniProtKB-KW"/>
</dbReference>
<dbReference type="KEGG" id="pmet:G4Y79_17710"/>
<dbReference type="EC" id="1.5.1.5" evidence="13"/>
<dbReference type="GO" id="GO:0005829">
    <property type="term" value="C:cytosol"/>
    <property type="evidence" value="ECO:0007669"/>
    <property type="project" value="TreeGrafter"/>
</dbReference>
<feature type="binding site" evidence="13">
    <location>
        <position position="234"/>
    </location>
    <ligand>
        <name>NADP(+)</name>
        <dbReference type="ChEBI" id="CHEBI:58349"/>
    </ligand>
</feature>
<evidence type="ECO:0000256" key="13">
    <source>
        <dbReference type="HAMAP-Rule" id="MF_01576"/>
    </source>
</evidence>
<feature type="domain" description="Tetrahydrofolate dehydrogenase/cyclohydrolase catalytic" evidence="14">
    <location>
        <begin position="6"/>
        <end position="121"/>
    </location>
</feature>
<comment type="catalytic activity">
    <reaction evidence="12 13">
        <text>(6R)-5,10-methenyltetrahydrofolate + H2O = (6R)-10-formyltetrahydrofolate + H(+)</text>
        <dbReference type="Rhea" id="RHEA:23700"/>
        <dbReference type="ChEBI" id="CHEBI:15377"/>
        <dbReference type="ChEBI" id="CHEBI:15378"/>
        <dbReference type="ChEBI" id="CHEBI:57455"/>
        <dbReference type="ChEBI" id="CHEBI:195366"/>
        <dbReference type="EC" id="3.5.4.9"/>
    </reaction>
</comment>
<evidence type="ECO:0000256" key="10">
    <source>
        <dbReference type="ARBA" id="ARBA00023167"/>
    </source>
</evidence>
<evidence type="ECO:0000256" key="11">
    <source>
        <dbReference type="ARBA" id="ARBA00023268"/>
    </source>
</evidence>
<dbReference type="EMBL" id="CP062983">
    <property type="protein sequence ID" value="QPC81513.1"/>
    <property type="molecule type" value="Genomic_DNA"/>
</dbReference>
<dbReference type="PROSITE" id="PS00767">
    <property type="entry name" value="THF_DHG_CYH_2"/>
    <property type="match status" value="1"/>
</dbReference>
<dbReference type="CDD" id="cd01080">
    <property type="entry name" value="NAD_bind_m-THF_DH_Cyclohyd"/>
    <property type="match status" value="1"/>
</dbReference>
<keyword evidence="7 13" id="KW-0521">NADP</keyword>
<evidence type="ECO:0000256" key="6">
    <source>
        <dbReference type="ARBA" id="ARBA00022801"/>
    </source>
</evidence>
<reference evidence="16 17" key="1">
    <citation type="submission" date="2020-02" db="EMBL/GenBank/DDBJ databases">
        <authorList>
            <person name="Zheng R.K."/>
            <person name="Sun C.M."/>
        </authorList>
    </citation>
    <scope>NUCLEOTIDE SEQUENCE [LARGE SCALE GENOMIC DNA]</scope>
    <source>
        <strain evidence="17">rifampicinis</strain>
    </source>
</reference>
<comment type="similarity">
    <text evidence="13">Belongs to the tetrahydrofolate dehydrogenase/cyclohydrolase family.</text>
</comment>
<dbReference type="GO" id="GO:0004477">
    <property type="term" value="F:methenyltetrahydrofolate cyclohydrolase activity"/>
    <property type="evidence" value="ECO:0007669"/>
    <property type="project" value="UniProtKB-UniRule"/>
</dbReference>
<evidence type="ECO:0000256" key="5">
    <source>
        <dbReference type="ARBA" id="ARBA00022755"/>
    </source>
</evidence>
<keyword evidence="6 13" id="KW-0378">Hydrolase</keyword>
<dbReference type="GO" id="GO:0035999">
    <property type="term" value="P:tetrahydrofolate interconversion"/>
    <property type="evidence" value="ECO:0007669"/>
    <property type="project" value="UniProtKB-UniRule"/>
</dbReference>
<evidence type="ECO:0000256" key="7">
    <source>
        <dbReference type="ARBA" id="ARBA00022857"/>
    </source>
</evidence>
<dbReference type="InterPro" id="IPR020630">
    <property type="entry name" value="THF_DH/CycHdrlase_cat_dom"/>
</dbReference>
<dbReference type="Gene3D" id="3.40.50.720">
    <property type="entry name" value="NAD(P)-binding Rossmann-like Domain"/>
    <property type="match status" value="1"/>
</dbReference>
<dbReference type="HAMAP" id="MF_01576">
    <property type="entry name" value="THF_DHG_CYH"/>
    <property type="match status" value="1"/>
</dbReference>
<keyword evidence="10 13" id="KW-0486">Methionine biosynthesis</keyword>
<dbReference type="UniPathway" id="UPA00193"/>
<evidence type="ECO:0000256" key="12">
    <source>
        <dbReference type="ARBA" id="ARBA00036357"/>
    </source>
</evidence>
<dbReference type="InterPro" id="IPR000672">
    <property type="entry name" value="THF_DH/CycHdrlase"/>
</dbReference>
<keyword evidence="9 13" id="KW-0368">Histidine biosynthesis</keyword>
<evidence type="ECO:0000259" key="14">
    <source>
        <dbReference type="Pfam" id="PF00763"/>
    </source>
</evidence>
<dbReference type="Pfam" id="PF02882">
    <property type="entry name" value="THF_DHG_CYH_C"/>
    <property type="match status" value="1"/>
</dbReference>
<dbReference type="Proteomes" id="UP000594468">
    <property type="component" value="Chromosome"/>
</dbReference>
<keyword evidence="11 13" id="KW-0511">Multifunctional enzyme</keyword>
<accession>A0A7S8E6Y5</accession>
<keyword evidence="4 13" id="KW-0028">Amino-acid biosynthesis</keyword>
<gene>
    <name evidence="13" type="primary">folD</name>
    <name evidence="16" type="ORF">G4Y79_17710</name>
</gene>
<evidence type="ECO:0000256" key="8">
    <source>
        <dbReference type="ARBA" id="ARBA00023002"/>
    </source>
</evidence>
<dbReference type="RefSeq" id="WP_195169586.1">
    <property type="nucleotide sequence ID" value="NZ_CP062983.1"/>
</dbReference>
<dbReference type="GO" id="GO:0004488">
    <property type="term" value="F:methylenetetrahydrofolate dehydrogenase (NADP+) activity"/>
    <property type="evidence" value="ECO:0007669"/>
    <property type="project" value="UniProtKB-UniRule"/>
</dbReference>
<feature type="binding site" evidence="13">
    <location>
        <begin position="168"/>
        <end position="170"/>
    </location>
    <ligand>
        <name>NADP(+)</name>
        <dbReference type="ChEBI" id="CHEBI:58349"/>
    </ligand>
</feature>
<protein>
    <recommendedName>
        <fullName evidence="13">Bifunctional protein FolD</fullName>
    </recommendedName>
    <domain>
        <recommendedName>
            <fullName evidence="13">Methylenetetrahydrofolate dehydrogenase</fullName>
            <ecNumber evidence="13">1.5.1.5</ecNumber>
        </recommendedName>
    </domain>
    <domain>
        <recommendedName>
            <fullName evidence="13">Methenyltetrahydrofolate cyclohydrolase</fullName>
            <ecNumber evidence="13">3.5.4.9</ecNumber>
        </recommendedName>
    </domain>
</protein>
<comment type="caution">
    <text evidence="13">Lacks conserved residue(s) required for the propagation of feature annotation.</text>
</comment>
<dbReference type="PANTHER" id="PTHR48099:SF5">
    <property type="entry name" value="C-1-TETRAHYDROFOLATE SYNTHASE, CYTOPLASMIC"/>
    <property type="match status" value="1"/>
</dbReference>
<keyword evidence="3 13" id="KW-0554">One-carbon metabolism</keyword>
<proteinExistence type="inferred from homology"/>
<evidence type="ECO:0000256" key="3">
    <source>
        <dbReference type="ARBA" id="ARBA00022563"/>
    </source>
</evidence>
<evidence type="ECO:0000256" key="1">
    <source>
        <dbReference type="ARBA" id="ARBA00004777"/>
    </source>
</evidence>
<comment type="pathway">
    <text evidence="1 13">One-carbon metabolism; tetrahydrofolate interconversion.</text>
</comment>
<dbReference type="SUPFAM" id="SSF51735">
    <property type="entry name" value="NAD(P)-binding Rossmann-fold domains"/>
    <property type="match status" value="1"/>
</dbReference>
<name>A0A7S8E6Y5_9CHLR</name>
<sequence>MTAQLIDGNVVARRLQDDIQQQAAAFEEKHGYPPGLGVILVGADPASQMYVRMKRRACKRVGLHSAAIELPEDATQEEVLAAVQQFNEDSKIHGILVQLPMPDQIDEEAVLSAVSLDKDVDGFHPVNIGALAMKGRTPTFTPATPTGCMVLIEEAGIDPSGKQAVVLGRSNIVGLPVALMLNEANATVTICHSRTPDASSYIREADILVAAIGKPNYVKANWLKPGVVIIDVGTNKVDDPSAEKGYQWVGDVDFEGAKDIAGAITIVPGGVGPMTITMLLSNTLKAAHRLAEG</sequence>
<dbReference type="SUPFAM" id="SSF53223">
    <property type="entry name" value="Aminoacid dehydrogenase-like, N-terminal domain"/>
    <property type="match status" value="1"/>
</dbReference>
<dbReference type="InterPro" id="IPR036291">
    <property type="entry name" value="NAD(P)-bd_dom_sf"/>
</dbReference>
<dbReference type="PRINTS" id="PR00085">
    <property type="entry name" value="THFDHDRGNASE"/>
</dbReference>
<evidence type="ECO:0000259" key="15">
    <source>
        <dbReference type="Pfam" id="PF02882"/>
    </source>
</evidence>